<dbReference type="Proteomes" id="UP000887574">
    <property type="component" value="Unplaced"/>
</dbReference>
<keyword evidence="1" id="KW-1133">Transmembrane helix</keyword>
<dbReference type="AlphaFoldDB" id="A0A915EAJ9"/>
<organism evidence="2 3">
    <name type="scientific">Ditylenchus dipsaci</name>
    <dbReference type="NCBI Taxonomy" id="166011"/>
    <lineage>
        <taxon>Eukaryota</taxon>
        <taxon>Metazoa</taxon>
        <taxon>Ecdysozoa</taxon>
        <taxon>Nematoda</taxon>
        <taxon>Chromadorea</taxon>
        <taxon>Rhabditida</taxon>
        <taxon>Tylenchina</taxon>
        <taxon>Tylenchomorpha</taxon>
        <taxon>Sphaerularioidea</taxon>
        <taxon>Anguinidae</taxon>
        <taxon>Anguininae</taxon>
        <taxon>Ditylenchus</taxon>
    </lineage>
</organism>
<feature type="transmembrane region" description="Helical" evidence="1">
    <location>
        <begin position="7"/>
        <end position="30"/>
    </location>
</feature>
<evidence type="ECO:0000256" key="1">
    <source>
        <dbReference type="SAM" id="Phobius"/>
    </source>
</evidence>
<reference evidence="3" key="1">
    <citation type="submission" date="2022-11" db="UniProtKB">
        <authorList>
            <consortium name="WormBaseParasite"/>
        </authorList>
    </citation>
    <scope>IDENTIFICATION</scope>
</reference>
<feature type="transmembrane region" description="Helical" evidence="1">
    <location>
        <begin position="108"/>
        <end position="129"/>
    </location>
</feature>
<keyword evidence="1" id="KW-0812">Transmembrane</keyword>
<evidence type="ECO:0000313" key="3">
    <source>
        <dbReference type="WBParaSite" id="jg4106"/>
    </source>
</evidence>
<feature type="transmembrane region" description="Helical" evidence="1">
    <location>
        <begin position="42"/>
        <end position="64"/>
    </location>
</feature>
<feature type="transmembrane region" description="Helical" evidence="1">
    <location>
        <begin position="141"/>
        <end position="162"/>
    </location>
</feature>
<sequence>MVGISQAVLSVDVLISTISGLGLFFTPHIVGDFFFQKQTDGIHWHLIRCIGGQLLASAYVFCRFRNRGAEVKTSCYMLRVINCILGIFLLFNIKSVHEGSVHPSAAKYLIYTCFGTIAIYMILLLANGWKIGGTLYPGNRIGNFLYQIDAIASITIGMAWISHPQWLLHRQVKVPMDETHELCGRLMGSLFVASQVISGHALHWEHQSDRSMAAETRAVCCLFILAGQIWSQIAYKEDWSGGHWSGFLFSPFGQ</sequence>
<keyword evidence="1" id="KW-0472">Membrane</keyword>
<evidence type="ECO:0000313" key="2">
    <source>
        <dbReference type="Proteomes" id="UP000887574"/>
    </source>
</evidence>
<feature type="transmembrane region" description="Helical" evidence="1">
    <location>
        <begin position="76"/>
        <end position="96"/>
    </location>
</feature>
<keyword evidence="2" id="KW-1185">Reference proteome</keyword>
<name>A0A915EAJ9_9BILA</name>
<accession>A0A915EAJ9</accession>
<protein>
    <submittedName>
        <fullName evidence="3">Uncharacterized protein</fullName>
    </submittedName>
</protein>
<proteinExistence type="predicted"/>
<dbReference type="WBParaSite" id="jg4106">
    <property type="protein sequence ID" value="jg4106"/>
    <property type="gene ID" value="jg4106"/>
</dbReference>